<dbReference type="FunFam" id="1.20.1720.10:FF:000004">
    <property type="entry name" value="EmrB/QacA family drug resistance transporter"/>
    <property type="match status" value="1"/>
</dbReference>
<feature type="transmembrane region" description="Helical" evidence="8">
    <location>
        <begin position="416"/>
        <end position="438"/>
    </location>
</feature>
<evidence type="ECO:0000256" key="3">
    <source>
        <dbReference type="ARBA" id="ARBA00022448"/>
    </source>
</evidence>
<sequence length="453" mass="46804">MELTPKRERLLLVAVMSGLLLAMLDQTIVGTALPTIVAQLGGSDLYVWAVTAYLVPATVSLPIYARLSDRYGRRALLLTGMTIFLTGSALGAAAQSMEQLIAFRALQGLGAGALEGLSFILVADLFQGKRSAALQGVMAALMGVSFIIGPLIGGFLADTTGWRWVFLVNVPIGLAALAVVATVLPATIGRGEDRRTPLDLAGIALLTLAIGLVLVGLSEREAAYVVAGVLPLIAFILVERRAAAPVIPPSLFRERKTAGILVAGGFGAFGLFASVLLLPLYFQRVEGASATHSGLLIYPLLVGLIVSVNIAGTVIMRRGEYRTTVLAGLVLLTLGALGFATFDAGTPKWESLTFMALIGLGVGPQLSGLQIAMTRTIAPQMIGAGLGTLLLLRQLGASVALAGAETLYIRGDDPATATGGAIVVIALIGVVVAGAALLSVPRLATRLPVLVRG</sequence>
<feature type="transmembrane region" description="Helical" evidence="8">
    <location>
        <begin position="259"/>
        <end position="282"/>
    </location>
</feature>
<feature type="transmembrane region" description="Helical" evidence="8">
    <location>
        <begin position="384"/>
        <end position="404"/>
    </location>
</feature>
<dbReference type="AlphaFoldDB" id="A0A9X3SCZ9"/>
<feature type="transmembrane region" description="Helical" evidence="8">
    <location>
        <begin position="106"/>
        <end position="126"/>
    </location>
</feature>
<dbReference type="PANTHER" id="PTHR23501:SF191">
    <property type="entry name" value="VACUOLAR BASIC AMINO ACID TRANSPORTER 4"/>
    <property type="match status" value="1"/>
</dbReference>
<comment type="subcellular location">
    <subcellularLocation>
        <location evidence="1">Cell inner membrane</location>
        <topology evidence="1">Multi-pass membrane protein</topology>
    </subcellularLocation>
</comment>
<dbReference type="GO" id="GO:0022857">
    <property type="term" value="F:transmembrane transporter activity"/>
    <property type="evidence" value="ECO:0007669"/>
    <property type="project" value="InterPro"/>
</dbReference>
<dbReference type="GO" id="GO:0005886">
    <property type="term" value="C:plasma membrane"/>
    <property type="evidence" value="ECO:0007669"/>
    <property type="project" value="UniProtKB-SubCell"/>
</dbReference>
<dbReference type="InterPro" id="IPR020846">
    <property type="entry name" value="MFS_dom"/>
</dbReference>
<feature type="transmembrane region" description="Helical" evidence="8">
    <location>
        <begin position="294"/>
        <end position="316"/>
    </location>
</feature>
<dbReference type="PANTHER" id="PTHR23501">
    <property type="entry name" value="MAJOR FACILITATOR SUPERFAMILY"/>
    <property type="match status" value="1"/>
</dbReference>
<evidence type="ECO:0000256" key="6">
    <source>
        <dbReference type="ARBA" id="ARBA00022989"/>
    </source>
</evidence>
<keyword evidence="5 8" id="KW-0812">Transmembrane</keyword>
<feature type="transmembrane region" description="Helical" evidence="8">
    <location>
        <begin position="138"/>
        <end position="157"/>
    </location>
</feature>
<evidence type="ECO:0000313" key="10">
    <source>
        <dbReference type="EMBL" id="MDA0179252.1"/>
    </source>
</evidence>
<accession>A0A9X3SCZ9</accession>
<evidence type="ECO:0000256" key="1">
    <source>
        <dbReference type="ARBA" id="ARBA00004429"/>
    </source>
</evidence>
<dbReference type="PRINTS" id="PR01036">
    <property type="entry name" value="TCRTETB"/>
</dbReference>
<dbReference type="RefSeq" id="WP_270023519.1">
    <property type="nucleotide sequence ID" value="NZ_JAPDDP010000004.1"/>
</dbReference>
<evidence type="ECO:0000256" key="2">
    <source>
        <dbReference type="ARBA" id="ARBA00007520"/>
    </source>
</evidence>
<keyword evidence="11" id="KW-1185">Reference proteome</keyword>
<name>A0A9X3SCZ9_9ACTN</name>
<feature type="transmembrane region" description="Helical" evidence="8">
    <location>
        <begin position="198"/>
        <end position="216"/>
    </location>
</feature>
<feature type="transmembrane region" description="Helical" evidence="8">
    <location>
        <begin position="46"/>
        <end position="64"/>
    </location>
</feature>
<dbReference type="EMBL" id="JAPDDP010000004">
    <property type="protein sequence ID" value="MDA0179252.1"/>
    <property type="molecule type" value="Genomic_DNA"/>
</dbReference>
<dbReference type="Proteomes" id="UP001147653">
    <property type="component" value="Unassembled WGS sequence"/>
</dbReference>
<reference evidence="10" key="1">
    <citation type="submission" date="2022-10" db="EMBL/GenBank/DDBJ databases">
        <title>The WGS of Solirubrobacter phytolaccae KCTC 29190.</title>
        <authorList>
            <person name="Jiang Z."/>
        </authorList>
    </citation>
    <scope>NUCLEOTIDE SEQUENCE</scope>
    <source>
        <strain evidence="10">KCTC 29190</strain>
    </source>
</reference>
<dbReference type="InterPro" id="IPR036259">
    <property type="entry name" value="MFS_trans_sf"/>
</dbReference>
<dbReference type="Gene3D" id="1.20.1250.20">
    <property type="entry name" value="MFS general substrate transporter like domains"/>
    <property type="match status" value="1"/>
</dbReference>
<feature type="transmembrane region" description="Helical" evidence="8">
    <location>
        <begin position="163"/>
        <end position="186"/>
    </location>
</feature>
<feature type="transmembrane region" description="Helical" evidence="8">
    <location>
        <begin position="76"/>
        <end position="94"/>
    </location>
</feature>
<protein>
    <submittedName>
        <fullName evidence="10">MFS transporter</fullName>
    </submittedName>
</protein>
<feature type="transmembrane region" description="Helical" evidence="8">
    <location>
        <begin position="354"/>
        <end position="372"/>
    </location>
</feature>
<comment type="caution">
    <text evidence="10">The sequence shown here is derived from an EMBL/GenBank/DDBJ whole genome shotgun (WGS) entry which is preliminary data.</text>
</comment>
<keyword evidence="7 8" id="KW-0472">Membrane</keyword>
<evidence type="ECO:0000259" key="9">
    <source>
        <dbReference type="PROSITE" id="PS50850"/>
    </source>
</evidence>
<organism evidence="10 11">
    <name type="scientific">Solirubrobacter phytolaccae</name>
    <dbReference type="NCBI Taxonomy" id="1404360"/>
    <lineage>
        <taxon>Bacteria</taxon>
        <taxon>Bacillati</taxon>
        <taxon>Actinomycetota</taxon>
        <taxon>Thermoleophilia</taxon>
        <taxon>Solirubrobacterales</taxon>
        <taxon>Solirubrobacteraceae</taxon>
        <taxon>Solirubrobacter</taxon>
    </lineage>
</organism>
<dbReference type="SUPFAM" id="SSF103473">
    <property type="entry name" value="MFS general substrate transporter"/>
    <property type="match status" value="1"/>
</dbReference>
<comment type="similarity">
    <text evidence="2">Belongs to the major facilitator superfamily. TCR/Tet family.</text>
</comment>
<dbReference type="PROSITE" id="PS50850">
    <property type="entry name" value="MFS"/>
    <property type="match status" value="1"/>
</dbReference>
<keyword evidence="3" id="KW-0813">Transport</keyword>
<feature type="transmembrane region" description="Helical" evidence="8">
    <location>
        <begin position="323"/>
        <end position="342"/>
    </location>
</feature>
<keyword evidence="6 8" id="KW-1133">Transmembrane helix</keyword>
<keyword evidence="4" id="KW-1003">Cell membrane</keyword>
<evidence type="ECO:0000313" key="11">
    <source>
        <dbReference type="Proteomes" id="UP001147653"/>
    </source>
</evidence>
<evidence type="ECO:0000256" key="5">
    <source>
        <dbReference type="ARBA" id="ARBA00022692"/>
    </source>
</evidence>
<dbReference type="Gene3D" id="1.20.1720.10">
    <property type="entry name" value="Multidrug resistance protein D"/>
    <property type="match status" value="1"/>
</dbReference>
<dbReference type="Pfam" id="PF07690">
    <property type="entry name" value="MFS_1"/>
    <property type="match status" value="1"/>
</dbReference>
<evidence type="ECO:0000256" key="4">
    <source>
        <dbReference type="ARBA" id="ARBA00022475"/>
    </source>
</evidence>
<feature type="transmembrane region" description="Helical" evidence="8">
    <location>
        <begin position="222"/>
        <end position="238"/>
    </location>
</feature>
<gene>
    <name evidence="10" type="ORF">OJ997_03000</name>
</gene>
<feature type="domain" description="Major facilitator superfamily (MFS) profile" evidence="9">
    <location>
        <begin position="11"/>
        <end position="444"/>
    </location>
</feature>
<evidence type="ECO:0000256" key="8">
    <source>
        <dbReference type="SAM" id="Phobius"/>
    </source>
</evidence>
<evidence type="ECO:0000256" key="7">
    <source>
        <dbReference type="ARBA" id="ARBA00023136"/>
    </source>
</evidence>
<proteinExistence type="inferred from homology"/>
<dbReference type="InterPro" id="IPR011701">
    <property type="entry name" value="MFS"/>
</dbReference>